<sequence length="74" mass="8186">MEVGQKAKNDTATAELFKIKQVNETVDIAPLKIIVKDVKVIKLTDIDPTFAEDIALNADTTSEEIKDGFSYIQC</sequence>
<protein>
    <submittedName>
        <fullName evidence="1">Uncharacterized protein</fullName>
    </submittedName>
</protein>
<dbReference type="Proteomes" id="UP001226091">
    <property type="component" value="Chromosome"/>
</dbReference>
<keyword evidence="2" id="KW-1185">Reference proteome</keyword>
<evidence type="ECO:0000313" key="2">
    <source>
        <dbReference type="Proteomes" id="UP001226091"/>
    </source>
</evidence>
<reference evidence="2" key="1">
    <citation type="journal article" date="2025" name="Aquaculture">
        <title>Assessment of the bioflocculant production and safety properties of Metabacillus hrfriensis sp. nov. based on phenotypic and whole-genome sequencing analysis.</title>
        <authorList>
            <person name="Zhang R."/>
            <person name="Zhao Z."/>
            <person name="Luo L."/>
            <person name="Wang S."/>
            <person name="Guo K."/>
            <person name="Xu W."/>
        </authorList>
    </citation>
    <scope>NUCLEOTIDE SEQUENCE [LARGE SCALE GENOMIC DNA]</scope>
    <source>
        <strain evidence="2">CT-WN-B3</strain>
    </source>
</reference>
<name>A0ACD4RHL3_9BACI</name>
<proteinExistence type="predicted"/>
<dbReference type="EMBL" id="CP126116">
    <property type="protein sequence ID" value="WHZ59977.1"/>
    <property type="molecule type" value="Genomic_DNA"/>
</dbReference>
<accession>A0ACD4RHL3</accession>
<gene>
    <name evidence="1" type="ORF">QLQ22_11850</name>
</gene>
<organism evidence="1 2">
    <name type="scientific">Metabacillus hrfriensis</name>
    <dbReference type="NCBI Taxonomy" id="3048891"/>
    <lineage>
        <taxon>Bacteria</taxon>
        <taxon>Bacillati</taxon>
        <taxon>Bacillota</taxon>
        <taxon>Bacilli</taxon>
        <taxon>Bacillales</taxon>
        <taxon>Bacillaceae</taxon>
        <taxon>Metabacillus</taxon>
    </lineage>
</organism>
<evidence type="ECO:0000313" key="1">
    <source>
        <dbReference type="EMBL" id="WHZ59977.1"/>
    </source>
</evidence>